<dbReference type="Ensembl" id="ENSSFOT00015025524.2">
    <property type="protein sequence ID" value="ENSSFOP00015025247.1"/>
    <property type="gene ID" value="ENSSFOG00015016247.2"/>
</dbReference>
<evidence type="ECO:0000313" key="5">
    <source>
        <dbReference type="Proteomes" id="UP000694397"/>
    </source>
</evidence>
<reference evidence="4 5" key="1">
    <citation type="submission" date="2019-04" db="EMBL/GenBank/DDBJ databases">
        <authorList>
            <consortium name="Wellcome Sanger Institute Data Sharing"/>
        </authorList>
    </citation>
    <scope>NUCLEOTIDE SEQUENCE [LARGE SCALE GENOMIC DNA]</scope>
</reference>
<organism evidence="4 5">
    <name type="scientific">Scleropages formosus</name>
    <name type="common">Asian bonytongue</name>
    <name type="synonym">Osteoglossum formosum</name>
    <dbReference type="NCBI Taxonomy" id="113540"/>
    <lineage>
        <taxon>Eukaryota</taxon>
        <taxon>Metazoa</taxon>
        <taxon>Chordata</taxon>
        <taxon>Craniata</taxon>
        <taxon>Vertebrata</taxon>
        <taxon>Euteleostomi</taxon>
        <taxon>Actinopterygii</taxon>
        <taxon>Neopterygii</taxon>
        <taxon>Teleostei</taxon>
        <taxon>Osteoglossocephala</taxon>
        <taxon>Osteoglossomorpha</taxon>
        <taxon>Osteoglossiformes</taxon>
        <taxon>Osteoglossidae</taxon>
        <taxon>Scleropages</taxon>
    </lineage>
</organism>
<reference evidence="4" key="3">
    <citation type="submission" date="2025-09" db="UniProtKB">
        <authorList>
            <consortium name="Ensembl"/>
        </authorList>
    </citation>
    <scope>IDENTIFICATION</scope>
</reference>
<evidence type="ECO:0000256" key="2">
    <source>
        <dbReference type="ARBA" id="ARBA00022737"/>
    </source>
</evidence>
<dbReference type="OrthoDB" id="2020019at2759"/>
<gene>
    <name evidence="4" type="primary">LOC108928472</name>
</gene>
<dbReference type="PROSITE" id="PS51450">
    <property type="entry name" value="LRR"/>
    <property type="match status" value="4"/>
</dbReference>
<dbReference type="SUPFAM" id="SSF52058">
    <property type="entry name" value="L domain-like"/>
    <property type="match status" value="2"/>
</dbReference>
<keyword evidence="5" id="KW-1185">Reference proteome</keyword>
<dbReference type="PANTHER" id="PTHR45712">
    <property type="entry name" value="AGAP008170-PA"/>
    <property type="match status" value="1"/>
</dbReference>
<reference evidence="4" key="2">
    <citation type="submission" date="2025-08" db="UniProtKB">
        <authorList>
            <consortium name="Ensembl"/>
        </authorList>
    </citation>
    <scope>IDENTIFICATION</scope>
</reference>
<feature type="chain" id="PRO_5034485310" evidence="3">
    <location>
        <begin position="19"/>
        <end position="508"/>
    </location>
</feature>
<keyword evidence="2" id="KW-0677">Repeat</keyword>
<dbReference type="Pfam" id="PF13855">
    <property type="entry name" value="LRR_8"/>
    <property type="match status" value="4"/>
</dbReference>
<accession>A0A8C9S669</accession>
<dbReference type="InterPro" id="IPR001611">
    <property type="entry name" value="Leu-rich_rpt"/>
</dbReference>
<evidence type="ECO:0000256" key="3">
    <source>
        <dbReference type="SAM" id="SignalP"/>
    </source>
</evidence>
<proteinExistence type="predicted"/>
<name>A0A8C9S669_SCLFO</name>
<dbReference type="InterPro" id="IPR003591">
    <property type="entry name" value="Leu-rich_rpt_typical-subtyp"/>
</dbReference>
<keyword evidence="3" id="KW-0732">Signal</keyword>
<feature type="signal peptide" evidence="3">
    <location>
        <begin position="1"/>
        <end position="18"/>
    </location>
</feature>
<dbReference type="Gene3D" id="3.80.10.10">
    <property type="entry name" value="Ribonuclease Inhibitor"/>
    <property type="match status" value="4"/>
</dbReference>
<evidence type="ECO:0000256" key="1">
    <source>
        <dbReference type="ARBA" id="ARBA00022614"/>
    </source>
</evidence>
<evidence type="ECO:0000313" key="4">
    <source>
        <dbReference type="Ensembl" id="ENSSFOP00015025247.1"/>
    </source>
</evidence>
<sequence length="508" mass="57394">MKFILFLFYVFVCPSSFGSDGCPRKCVCEHGNSVRCFRVQVVPSAVSKGTRKLNLGYSQLKELKGKDFSSLTNLEEIVVSSCGVEVVETDTFKQQGLLKTLELAKNKLTDIPCGLPHSLEVLNLGNNRIQSIQDSCFEGLRKLRVLDLQKNLINSLWGSTLISLVKLEFLHLDGNGIETVQGSLRLPLLKLLSLADNKISSLPPFCLAPLMALTTLQLQGNLLTRVPQDLPRSLISLNLNQNQIKVLKTRELGHLRRLTKLSVSQNRLASVDGNLRLPNLTTLELWGNQLRVVPGRLAPRLETLDCKQNSIQEVTHYHLCGLRHLRHLFLENNTIQHFEAIALKNCIQLTNLALEQNLLSTIPEGLPESLVRLDLKGNCIETIRKQEVRPLKRLQVLNLRNNRLSSLDHSTVELLPELRKLFLDGNPWNCSCELLRVKRSLLARRVEIRTELCDGSAHPPGDDWRAHLRAQNICEDYLRQTAPAIQGQSSMPIDHTDHEEYYDYDSLV</sequence>
<dbReference type="Proteomes" id="UP000694397">
    <property type="component" value="Chromosome 1"/>
</dbReference>
<dbReference type="GeneTree" id="ENSGT00940000162914"/>
<dbReference type="SMART" id="SM00369">
    <property type="entry name" value="LRR_TYP"/>
    <property type="match status" value="11"/>
</dbReference>
<protein>
    <submittedName>
        <fullName evidence="4">Nephrocan-like</fullName>
    </submittedName>
</protein>
<dbReference type="InterPro" id="IPR050333">
    <property type="entry name" value="SLRP"/>
</dbReference>
<dbReference type="PANTHER" id="PTHR45712:SF22">
    <property type="entry name" value="INSULIN-LIKE GROWTH FACTOR-BINDING PROTEIN COMPLEX ACID LABILE SUBUNIT"/>
    <property type="match status" value="1"/>
</dbReference>
<dbReference type="InterPro" id="IPR032675">
    <property type="entry name" value="LRR_dom_sf"/>
</dbReference>
<dbReference type="AlphaFoldDB" id="A0A8C9S669"/>
<keyword evidence="1" id="KW-0433">Leucine-rich repeat</keyword>
<dbReference type="SMART" id="SM00365">
    <property type="entry name" value="LRR_SD22"/>
    <property type="match status" value="4"/>
</dbReference>